<feature type="transmembrane region" description="Helical" evidence="1">
    <location>
        <begin position="23"/>
        <end position="40"/>
    </location>
</feature>
<accession>A0A0K2Y1B4</accession>
<dbReference type="EMBL" id="CDMG01000009">
    <property type="protein sequence ID" value="CRF52718.1"/>
    <property type="molecule type" value="Genomic_DNA"/>
</dbReference>
<organism evidence="2 3">
    <name type="scientific">Helicobacter ailurogastricus</name>
    <dbReference type="NCBI Taxonomy" id="1578720"/>
    <lineage>
        <taxon>Bacteria</taxon>
        <taxon>Pseudomonadati</taxon>
        <taxon>Campylobacterota</taxon>
        <taxon>Epsilonproteobacteria</taxon>
        <taxon>Campylobacterales</taxon>
        <taxon>Helicobacteraceae</taxon>
        <taxon>Helicobacter</taxon>
    </lineage>
</organism>
<dbReference type="AlphaFoldDB" id="A0A0K2Y1B4"/>
<reference evidence="3" key="1">
    <citation type="submission" date="2014-12" db="EMBL/GenBank/DDBJ databases">
        <authorList>
            <person name="Jaenicke S."/>
        </authorList>
    </citation>
    <scope>NUCLEOTIDE SEQUENCE [LARGE SCALE GENOMIC DNA]</scope>
</reference>
<keyword evidence="1" id="KW-1133">Transmembrane helix</keyword>
<proteinExistence type="predicted"/>
<sequence length="43" mass="4981">MQPSAFGLYLGIYMANKLASCHFWNFGLLFFSRFLGFCIFSSF</sequence>
<evidence type="ECO:0000313" key="3">
    <source>
        <dbReference type="Proteomes" id="UP000043437"/>
    </source>
</evidence>
<keyword evidence="1" id="KW-0472">Membrane</keyword>
<evidence type="ECO:0000313" key="2">
    <source>
        <dbReference type="EMBL" id="CRF52718.1"/>
    </source>
</evidence>
<protein>
    <submittedName>
        <fullName evidence="2">Uncharacterized protein</fullName>
    </submittedName>
</protein>
<evidence type="ECO:0000256" key="1">
    <source>
        <dbReference type="SAM" id="Phobius"/>
    </source>
</evidence>
<name>A0A0K2Y1B4_9HELI</name>
<gene>
    <name evidence="2" type="ORF">HAL07_11830</name>
</gene>
<dbReference type="Proteomes" id="UP000043437">
    <property type="component" value="Unassembled WGS sequence"/>
</dbReference>
<keyword evidence="1" id="KW-0812">Transmembrane</keyword>